<dbReference type="GO" id="GO:0008381">
    <property type="term" value="F:mechanosensitive monoatomic ion channel activity"/>
    <property type="evidence" value="ECO:0007669"/>
    <property type="project" value="TreeGrafter"/>
</dbReference>
<name>A0A0A2L5C2_PENIT</name>
<protein>
    <submittedName>
        <fullName evidence="5">Large-conductance mechanosensitive channel</fullName>
    </submittedName>
</protein>
<dbReference type="HOGENOM" id="CLU_152702_0_0_1"/>
<accession>A0A0A2L5C2</accession>
<reference evidence="5 6" key="1">
    <citation type="journal article" date="2015" name="Mol. Plant Microbe Interact.">
        <title>Genome, transcriptome, and functional analyses of Penicillium expansum provide new insights into secondary metabolism and pathogenicity.</title>
        <authorList>
            <person name="Ballester A.R."/>
            <person name="Marcet-Houben M."/>
            <person name="Levin E."/>
            <person name="Sela N."/>
            <person name="Selma-Lazaro C."/>
            <person name="Carmona L."/>
            <person name="Wisniewski M."/>
            <person name="Droby S."/>
            <person name="Gonzalez-Candelas L."/>
            <person name="Gabaldon T."/>
        </authorList>
    </citation>
    <scope>NUCLEOTIDE SEQUENCE [LARGE SCALE GENOMIC DNA]</scope>
    <source>
        <strain evidence="5 6">PHI-1</strain>
    </source>
</reference>
<dbReference type="OrthoDB" id="10010920at2759"/>
<dbReference type="PANTHER" id="PTHR30266:SF2">
    <property type="entry name" value="LARGE-CONDUCTANCE MECHANOSENSITIVE CHANNEL"/>
    <property type="match status" value="1"/>
</dbReference>
<dbReference type="Gene3D" id="1.10.1200.120">
    <property type="entry name" value="Large-conductance mechanosensitive channel, MscL, domain 1"/>
    <property type="match status" value="1"/>
</dbReference>
<dbReference type="Proteomes" id="UP000030104">
    <property type="component" value="Unassembled WGS sequence"/>
</dbReference>
<proteinExistence type="predicted"/>
<organism evidence="5 6">
    <name type="scientific">Penicillium italicum</name>
    <name type="common">Blue mold</name>
    <dbReference type="NCBI Taxonomy" id="40296"/>
    <lineage>
        <taxon>Eukaryota</taxon>
        <taxon>Fungi</taxon>
        <taxon>Dikarya</taxon>
        <taxon>Ascomycota</taxon>
        <taxon>Pezizomycotina</taxon>
        <taxon>Eurotiomycetes</taxon>
        <taxon>Eurotiomycetidae</taxon>
        <taxon>Eurotiales</taxon>
        <taxon>Aspergillaceae</taxon>
        <taxon>Penicillium</taxon>
    </lineage>
</organism>
<dbReference type="FunFam" id="1.10.1200.120:FF:000004">
    <property type="entry name" value="Ion channel, putative"/>
    <property type="match status" value="1"/>
</dbReference>
<dbReference type="GO" id="GO:0016020">
    <property type="term" value="C:membrane"/>
    <property type="evidence" value="ECO:0007669"/>
    <property type="project" value="UniProtKB-SubCell"/>
</dbReference>
<evidence type="ECO:0000256" key="1">
    <source>
        <dbReference type="ARBA" id="ARBA00004141"/>
    </source>
</evidence>
<dbReference type="PhylomeDB" id="A0A0A2L5C2"/>
<dbReference type="PANTHER" id="PTHR30266">
    <property type="entry name" value="MECHANOSENSITIVE CHANNEL MSCL"/>
    <property type="match status" value="1"/>
</dbReference>
<comment type="subcellular location">
    <subcellularLocation>
        <location evidence="1">Membrane</location>
        <topology evidence="1">Multi-pass membrane protein</topology>
    </subcellularLocation>
</comment>
<evidence type="ECO:0000313" key="5">
    <source>
        <dbReference type="EMBL" id="KGO74398.1"/>
    </source>
</evidence>
<comment type="caution">
    <text evidence="5">The sequence shown here is derived from an EMBL/GenBank/DDBJ whole genome shotgun (WGS) entry which is preliminary data.</text>
</comment>
<dbReference type="AlphaFoldDB" id="A0A0A2L5C2"/>
<dbReference type="Pfam" id="PF01741">
    <property type="entry name" value="MscL"/>
    <property type="match status" value="1"/>
</dbReference>
<dbReference type="OMA" id="WHGFINF"/>
<dbReference type="SUPFAM" id="SSF81330">
    <property type="entry name" value="Gated mechanosensitive channel"/>
    <property type="match status" value="1"/>
</dbReference>
<dbReference type="InterPro" id="IPR036019">
    <property type="entry name" value="MscL_channel"/>
</dbReference>
<sequence length="126" mass="14065">MRGLDESTDVFVRTGQKAQEQVRHAWHGFINFAARDNVLEVALGLIIANAFTKVVTSFVSDMVLPIISLLPFLNRNMDQKFAVLSKGPNFDQQYGYNTLHQAREDGALVLAYGYVNPPQLLTDVVP</sequence>
<keyword evidence="3" id="KW-1133">Transmembrane helix</keyword>
<evidence type="ECO:0000256" key="4">
    <source>
        <dbReference type="ARBA" id="ARBA00023136"/>
    </source>
</evidence>
<keyword evidence="2" id="KW-0812">Transmembrane</keyword>
<dbReference type="InterPro" id="IPR037673">
    <property type="entry name" value="MSC/AndL"/>
</dbReference>
<keyword evidence="6" id="KW-1185">Reference proteome</keyword>
<gene>
    <name evidence="5" type="ORF">PITC_019310</name>
</gene>
<keyword evidence="4" id="KW-0472">Membrane</keyword>
<dbReference type="EMBL" id="JQGA01000620">
    <property type="protein sequence ID" value="KGO74398.1"/>
    <property type="molecule type" value="Genomic_DNA"/>
</dbReference>
<evidence type="ECO:0000256" key="2">
    <source>
        <dbReference type="ARBA" id="ARBA00022692"/>
    </source>
</evidence>
<evidence type="ECO:0000313" key="6">
    <source>
        <dbReference type="Proteomes" id="UP000030104"/>
    </source>
</evidence>
<dbReference type="STRING" id="40296.A0A0A2L5C2"/>
<evidence type="ECO:0000256" key="3">
    <source>
        <dbReference type="ARBA" id="ARBA00022989"/>
    </source>
</evidence>